<feature type="compositionally biased region" description="Polar residues" evidence="1">
    <location>
        <begin position="96"/>
        <end position="111"/>
    </location>
</feature>
<protein>
    <submittedName>
        <fullName evidence="2">Uncharacterized protein</fullName>
    </submittedName>
</protein>
<feature type="region of interest" description="Disordered" evidence="1">
    <location>
        <begin position="96"/>
        <end position="125"/>
    </location>
</feature>
<dbReference type="Proteomes" id="UP000075920">
    <property type="component" value="Unassembled WGS sequence"/>
</dbReference>
<evidence type="ECO:0000313" key="2">
    <source>
        <dbReference type="EnsemblMetazoa" id="AMIN007959-PA"/>
    </source>
</evidence>
<organism evidence="2 3">
    <name type="scientific">Anopheles minimus</name>
    <dbReference type="NCBI Taxonomy" id="112268"/>
    <lineage>
        <taxon>Eukaryota</taxon>
        <taxon>Metazoa</taxon>
        <taxon>Ecdysozoa</taxon>
        <taxon>Arthropoda</taxon>
        <taxon>Hexapoda</taxon>
        <taxon>Insecta</taxon>
        <taxon>Pterygota</taxon>
        <taxon>Neoptera</taxon>
        <taxon>Endopterygota</taxon>
        <taxon>Diptera</taxon>
        <taxon>Nematocera</taxon>
        <taxon>Culicoidea</taxon>
        <taxon>Culicidae</taxon>
        <taxon>Anophelinae</taxon>
        <taxon>Anopheles</taxon>
    </lineage>
</organism>
<dbReference type="VEuPathDB" id="VectorBase:AMIN007959"/>
<accession>A0A182WC79</accession>
<reference evidence="3" key="1">
    <citation type="submission" date="2013-03" db="EMBL/GenBank/DDBJ databases">
        <title>The Genome Sequence of Anopheles minimus MINIMUS1.</title>
        <authorList>
            <consortium name="The Broad Institute Genomics Platform"/>
            <person name="Neafsey D.E."/>
            <person name="Walton C."/>
            <person name="Walker B."/>
            <person name="Young S.K."/>
            <person name="Zeng Q."/>
            <person name="Gargeya S."/>
            <person name="Fitzgerald M."/>
            <person name="Haas B."/>
            <person name="Abouelleil A."/>
            <person name="Allen A.W."/>
            <person name="Alvarado L."/>
            <person name="Arachchi H.M."/>
            <person name="Berlin A.M."/>
            <person name="Chapman S.B."/>
            <person name="Gainer-Dewar J."/>
            <person name="Goldberg J."/>
            <person name="Griggs A."/>
            <person name="Gujja S."/>
            <person name="Hansen M."/>
            <person name="Howarth C."/>
            <person name="Imamovic A."/>
            <person name="Ireland A."/>
            <person name="Larimer J."/>
            <person name="McCowan C."/>
            <person name="Murphy C."/>
            <person name="Pearson M."/>
            <person name="Poon T.W."/>
            <person name="Priest M."/>
            <person name="Roberts A."/>
            <person name="Saif S."/>
            <person name="Shea T."/>
            <person name="Sisk P."/>
            <person name="Sykes S."/>
            <person name="Wortman J."/>
            <person name="Nusbaum C."/>
            <person name="Birren B."/>
        </authorList>
    </citation>
    <scope>NUCLEOTIDE SEQUENCE [LARGE SCALE GENOMIC DNA]</scope>
    <source>
        <strain evidence="3">MINIMUS1</strain>
    </source>
</reference>
<proteinExistence type="predicted"/>
<dbReference type="EnsemblMetazoa" id="AMIN007959-RA">
    <property type="protein sequence ID" value="AMIN007959-PA"/>
    <property type="gene ID" value="AMIN007959"/>
</dbReference>
<evidence type="ECO:0000256" key="1">
    <source>
        <dbReference type="SAM" id="MobiDB-lite"/>
    </source>
</evidence>
<evidence type="ECO:0000313" key="3">
    <source>
        <dbReference type="Proteomes" id="UP000075920"/>
    </source>
</evidence>
<dbReference type="AlphaFoldDB" id="A0A182WC79"/>
<name>A0A182WC79_9DIPT</name>
<reference evidence="2" key="2">
    <citation type="submission" date="2020-05" db="UniProtKB">
        <authorList>
            <consortium name="EnsemblMetazoa"/>
        </authorList>
    </citation>
    <scope>IDENTIFICATION</scope>
    <source>
        <strain evidence="2">MINIMUS1</strain>
    </source>
</reference>
<keyword evidence="3" id="KW-1185">Reference proteome</keyword>
<sequence>MNPVLAASTPKIRICPSRYEFNDPTTEREEKCRLLEDFERKMKAVVKRDRLERTMDRTLSPALNARTKRCINAIPSRTPPSAFLHTERVVETASLQGELTPETPDQPTPLQVTIDPRTKPRPLPPRVEGWMENFLRKPTRERVRWRSKLYELEPRCSDRPPSERIEQLIDVGAQDFVDWLNTLGADRSSLTTDVVKGLFSIESADETSRALSIAPKEIHAVPSQVAKEWNVPHLALENRIAQLQHHDRMLATSGTKRTAFGRGLPQELRTGWMPSGGDIGADVERPDVPDDLISLKRLFRDIWHLRSVKYLVDYLTERPELPRPRFLEEKGLFQRQDVVETVPFYRKVLSQKALAESVRR</sequence>